<sequence>MKTVSDVLDALLALYTAPGTWTRQGVLRDDAGREVAWDLEAALYRVAGDPEEDGISDDEAARRQALVSGTFEACGVELMALNDAARRQGAVVAVLQAGRAHVAA</sequence>
<comment type="caution">
    <text evidence="1">The sequence shown here is derived from an EMBL/GenBank/DDBJ whole genome shotgun (WGS) entry which is preliminary data.</text>
</comment>
<dbReference type="InterPro" id="IPR045677">
    <property type="entry name" value="DUF6197"/>
</dbReference>
<protein>
    <submittedName>
        <fullName evidence="1">Uncharacterized protein</fullName>
    </submittedName>
</protein>
<evidence type="ECO:0000313" key="2">
    <source>
        <dbReference type="Proteomes" id="UP001407347"/>
    </source>
</evidence>
<dbReference type="RefSeq" id="WP_346013924.1">
    <property type="nucleotide sequence ID" value="NZ_JAQYXP010000010.1"/>
</dbReference>
<dbReference type="EMBL" id="JAQYXP010000010">
    <property type="protein sequence ID" value="MEN3238977.1"/>
    <property type="molecule type" value="Genomic_DNA"/>
</dbReference>
<keyword evidence="2" id="KW-1185">Reference proteome</keyword>
<dbReference type="Proteomes" id="UP001407347">
    <property type="component" value="Unassembled WGS sequence"/>
</dbReference>
<proteinExistence type="predicted"/>
<reference evidence="1 2" key="1">
    <citation type="journal article" date="2023" name="PLoS ONE">
        <title>Complete genome assembly of Hawai'i environmental nontuberculous mycobacteria reveals unexpected co-isolation with methylobacteria.</title>
        <authorList>
            <person name="Hendrix J."/>
            <person name="Epperson L.E."/>
            <person name="Tong E.I."/>
            <person name="Chan Y.L."/>
            <person name="Hasan N.A."/>
            <person name="Dawrs S.N."/>
            <person name="Norton G.J."/>
            <person name="Virdi R."/>
            <person name="Crooks J.L."/>
            <person name="Chan E.D."/>
            <person name="Honda J.R."/>
            <person name="Strong M."/>
        </authorList>
    </citation>
    <scope>NUCLEOTIDE SEQUENCE [LARGE SCALE GENOMIC DNA]</scope>
    <source>
        <strain evidence="1 2">NJH_HI04-1</strain>
    </source>
</reference>
<dbReference type="Pfam" id="PF19698">
    <property type="entry name" value="DUF6197"/>
    <property type="match status" value="1"/>
</dbReference>
<organism evidence="1 2">
    <name type="scientific">Methylobacterium ajmalii</name>
    <dbReference type="NCBI Taxonomy" id="2738439"/>
    <lineage>
        <taxon>Bacteria</taxon>
        <taxon>Pseudomonadati</taxon>
        <taxon>Pseudomonadota</taxon>
        <taxon>Alphaproteobacteria</taxon>
        <taxon>Hyphomicrobiales</taxon>
        <taxon>Methylobacteriaceae</taxon>
        <taxon>Methylobacterium</taxon>
    </lineage>
</organism>
<name>A0ABV0A7A9_9HYPH</name>
<gene>
    <name evidence="1" type="ORF">PUR29_36690</name>
</gene>
<evidence type="ECO:0000313" key="1">
    <source>
        <dbReference type="EMBL" id="MEN3238977.1"/>
    </source>
</evidence>
<accession>A0ABV0A7A9</accession>